<dbReference type="RefSeq" id="WP_328236939.1">
    <property type="nucleotide sequence ID" value="NZ_JAROAS010000013.1"/>
</dbReference>
<sequence length="174" mass="20178">MNYLDLDKKFKSSNLSRMNNQQIEHILKEKFKAIEIPLSTIPQDDYRNDEEINEDYIYKLLTITDPDVIVKIRDEADVKAIGDKIGYKNKLSDISHLNYDLLIKEHNSGNRVSVVLEKPNSSNISNFKVYGFGQNLVNYLVARLGVPDMEVGDVYDRAYQFYLECLFKTGLIKF</sequence>
<protein>
    <submittedName>
        <fullName evidence="1">Uncharacterized protein</fullName>
    </submittedName>
</protein>
<dbReference type="EMBL" id="JAROAS010000013">
    <property type="protein sequence ID" value="MED4128155.1"/>
    <property type="molecule type" value="Genomic_DNA"/>
</dbReference>
<proteinExistence type="predicted"/>
<dbReference type="Proteomes" id="UP001341820">
    <property type="component" value="Unassembled WGS sequence"/>
</dbReference>
<reference evidence="1 2" key="1">
    <citation type="submission" date="2023-03" db="EMBL/GenBank/DDBJ databases">
        <title>Bacillus Genome Sequencing.</title>
        <authorList>
            <person name="Dunlap C."/>
        </authorList>
    </citation>
    <scope>NUCLEOTIDE SEQUENCE [LARGE SCALE GENOMIC DNA]</scope>
    <source>
        <strain evidence="1 2">B-4107</strain>
    </source>
</reference>
<name>A0ABU6NIW1_9BACI</name>
<accession>A0ABU6NIW1</accession>
<evidence type="ECO:0000313" key="2">
    <source>
        <dbReference type="Proteomes" id="UP001341820"/>
    </source>
</evidence>
<organism evidence="1 2">
    <name type="scientific">Shouchella miscanthi</name>
    <dbReference type="NCBI Taxonomy" id="2598861"/>
    <lineage>
        <taxon>Bacteria</taxon>
        <taxon>Bacillati</taxon>
        <taxon>Bacillota</taxon>
        <taxon>Bacilli</taxon>
        <taxon>Bacillales</taxon>
        <taxon>Bacillaceae</taxon>
        <taxon>Shouchella</taxon>
    </lineage>
</organism>
<gene>
    <name evidence="1" type="ORF">P5F74_08455</name>
</gene>
<evidence type="ECO:0000313" key="1">
    <source>
        <dbReference type="EMBL" id="MED4128155.1"/>
    </source>
</evidence>
<keyword evidence="2" id="KW-1185">Reference proteome</keyword>
<comment type="caution">
    <text evidence="1">The sequence shown here is derived from an EMBL/GenBank/DDBJ whole genome shotgun (WGS) entry which is preliminary data.</text>
</comment>